<evidence type="ECO:0000313" key="2">
    <source>
        <dbReference type="Proteomes" id="UP000191897"/>
    </source>
</evidence>
<proteinExistence type="predicted"/>
<dbReference type="Proteomes" id="UP000191897">
    <property type="component" value="Unassembled WGS sequence"/>
</dbReference>
<name>A0A1S7P7D0_AGRTU</name>
<protein>
    <submittedName>
        <fullName evidence="1">Uncharacterized protein</fullName>
    </submittedName>
</protein>
<reference evidence="1 2" key="1">
    <citation type="submission" date="2016-01" db="EMBL/GenBank/DDBJ databases">
        <authorList>
            <person name="Oliw E.H."/>
        </authorList>
    </citation>
    <scope>NUCLEOTIDE SEQUENCE [LARGE SCALE GENOMIC DNA]</scope>
    <source>
        <strain evidence="1 2">Kerr 14</strain>
    </source>
</reference>
<sequence>MRRCFAQRRKSLAITRSRCLPRMLRSLGPCGFCGRYSCLNYSKASPQTCVLDALKRLSNFEYKARCEVSKIEKATDGKTATGVTYFLGHMIFTASGLCDLNSVWAGVHADDGRLRGLFRGRLYRTQTAAMERKIESHGS</sequence>
<accession>A0A1S7P7D0</accession>
<evidence type="ECO:0000313" key="1">
    <source>
        <dbReference type="EMBL" id="CUX17165.1"/>
    </source>
</evidence>
<dbReference type="EMBL" id="FBWC01000008">
    <property type="protein sequence ID" value="CUX17165.1"/>
    <property type="molecule type" value="Genomic_DNA"/>
</dbReference>
<dbReference type="AlphaFoldDB" id="A0A1S7P7D0"/>
<gene>
    <name evidence="1" type="ORF">AGR4C_Cc160168</name>
</gene>
<organism evidence="1 2">
    <name type="scientific">Agrobacterium tumefaciens str. Kerr 14</name>
    <dbReference type="NCBI Taxonomy" id="1183424"/>
    <lineage>
        <taxon>Bacteria</taxon>
        <taxon>Pseudomonadati</taxon>
        <taxon>Pseudomonadota</taxon>
        <taxon>Alphaproteobacteria</taxon>
        <taxon>Hyphomicrobiales</taxon>
        <taxon>Rhizobiaceae</taxon>
        <taxon>Rhizobium/Agrobacterium group</taxon>
        <taxon>Agrobacterium</taxon>
        <taxon>Agrobacterium tumefaciens complex</taxon>
    </lineage>
</organism>